<keyword evidence="3" id="KW-1185">Reference proteome</keyword>
<dbReference type="EMBL" id="CAAALY010265742">
    <property type="protein sequence ID" value="VEL40638.1"/>
    <property type="molecule type" value="Genomic_DNA"/>
</dbReference>
<accession>A0A3S5B533</accession>
<comment type="caution">
    <text evidence="2">The sequence shown here is derived from an EMBL/GenBank/DDBJ whole genome shotgun (WGS) entry which is preliminary data.</text>
</comment>
<protein>
    <submittedName>
        <fullName evidence="2">Uncharacterized protein</fullName>
    </submittedName>
</protein>
<dbReference type="AlphaFoldDB" id="A0A3S5B533"/>
<dbReference type="Proteomes" id="UP000784294">
    <property type="component" value="Unassembled WGS sequence"/>
</dbReference>
<evidence type="ECO:0000313" key="3">
    <source>
        <dbReference type="Proteomes" id="UP000784294"/>
    </source>
</evidence>
<name>A0A3S5B533_9PLAT</name>
<reference evidence="2" key="1">
    <citation type="submission" date="2018-11" db="EMBL/GenBank/DDBJ databases">
        <authorList>
            <consortium name="Pathogen Informatics"/>
        </authorList>
    </citation>
    <scope>NUCLEOTIDE SEQUENCE</scope>
</reference>
<feature type="region of interest" description="Disordered" evidence="1">
    <location>
        <begin position="51"/>
        <end position="83"/>
    </location>
</feature>
<evidence type="ECO:0000256" key="1">
    <source>
        <dbReference type="SAM" id="MobiDB-lite"/>
    </source>
</evidence>
<feature type="compositionally biased region" description="Low complexity" evidence="1">
    <location>
        <begin position="70"/>
        <end position="83"/>
    </location>
</feature>
<feature type="compositionally biased region" description="Polar residues" evidence="1">
    <location>
        <begin position="51"/>
        <end position="62"/>
    </location>
</feature>
<gene>
    <name evidence="2" type="ORF">PXEA_LOCUS34078</name>
</gene>
<evidence type="ECO:0000313" key="2">
    <source>
        <dbReference type="EMBL" id="VEL40638.1"/>
    </source>
</evidence>
<sequence>MPAGPICVYESACLRFHVGVVTARLKFTEPAPQRPVHSERFNSASAWKTGSMASLRHTSGRQASADRPIHAPAPAPGQAGDAPTDWLCRHVGPNFAGLASSRPTRPPPIRPALAAPVTGGRLAGWQTGWPLDAPQHPVAAAPIVDVHVRAPACLPVAWPETASRQTRRHHRPTNPVSRRARLRFGFARRAASGLSCTPHRVEHCTTARPAIFRTSAPTFTSRTHTHTHARTTHLRLFSSIHAPFFSGARDPPMPSLRLRVELADSSNGPRRGELISGLIRRNFCCFYCRRGSAQLTCRVKGGSIDSRTGFGPASGPEPEDSILLQPSRRARPSARFLSQRPQ</sequence>
<proteinExistence type="predicted"/>
<feature type="region of interest" description="Disordered" evidence="1">
    <location>
        <begin position="308"/>
        <end position="342"/>
    </location>
</feature>
<organism evidence="2 3">
    <name type="scientific">Protopolystoma xenopodis</name>
    <dbReference type="NCBI Taxonomy" id="117903"/>
    <lineage>
        <taxon>Eukaryota</taxon>
        <taxon>Metazoa</taxon>
        <taxon>Spiralia</taxon>
        <taxon>Lophotrochozoa</taxon>
        <taxon>Platyhelminthes</taxon>
        <taxon>Monogenea</taxon>
        <taxon>Polyopisthocotylea</taxon>
        <taxon>Polystomatidea</taxon>
        <taxon>Polystomatidae</taxon>
        <taxon>Protopolystoma</taxon>
    </lineage>
</organism>